<reference evidence="3 4" key="1">
    <citation type="journal article" date="2021" name="ISME Commun">
        <title>Automated analysis of genomic sequences facilitates high-throughput and comprehensive description of bacteria.</title>
        <authorList>
            <person name="Hitch T.C.A."/>
        </authorList>
    </citation>
    <scope>NUCLEOTIDE SEQUENCE [LARGE SCALE GENOMIC DNA]</scope>
    <source>
        <strain evidence="3 4">Sanger_04</strain>
    </source>
</reference>
<comment type="caution">
    <text evidence="3">The sequence shown here is derived from an EMBL/GenBank/DDBJ whole genome shotgun (WGS) entry which is preliminary data.</text>
</comment>
<protein>
    <submittedName>
        <fullName evidence="3">YqaJ viral recombinase family protein</fullName>
    </submittedName>
</protein>
<sequence>MIGKKPVKVGDSAGMTQEEFAKSRIGIGGSDQAVLYGYSPWNSMYGLWAKCCGMKKYVFKEEDDYAKEKGHILEPLVAEVFQRKTGFKVINDTGIYHHADYSFMRVNLDRMYERETQDKYGNKKTIRGVLELKTTFPENAAVEEYWKKGKCPEYYRLQVLFYLAVMDLDEAYIACMWGFDEKKNYACVRIERNMEEEADLIERNVRFWNTYVIPRKKPPLELSKKPKNTLADLRAYSGFADPNLPCVIFHPDYSVDVEEMEAVDEQIAELKARIKELEEIKLRLEIPFVEAMGQATVGMIPARENDSYYEVAYKARKQTVISAKNLMEKHPELMSEYTKVKIGELRADYPQICEELSEQAGDENRSMKIRKKKFTAKTRAIYRQRMAQLQKGACGT</sequence>
<dbReference type="EMBL" id="JAOQKC010000002">
    <property type="protein sequence ID" value="MCU6695603.1"/>
    <property type="molecule type" value="Genomic_DNA"/>
</dbReference>
<dbReference type="Gene3D" id="3.90.320.10">
    <property type="match status" value="1"/>
</dbReference>
<evidence type="ECO:0000313" key="3">
    <source>
        <dbReference type="EMBL" id="MCU6695603.1"/>
    </source>
</evidence>
<proteinExistence type="predicted"/>
<dbReference type="InterPro" id="IPR019080">
    <property type="entry name" value="YqaJ_viral_recombinase"/>
</dbReference>
<dbReference type="Pfam" id="PF09588">
    <property type="entry name" value="YqaJ"/>
    <property type="match status" value="1"/>
</dbReference>
<dbReference type="Proteomes" id="UP001652461">
    <property type="component" value="Unassembled WGS sequence"/>
</dbReference>
<keyword evidence="4" id="KW-1185">Reference proteome</keyword>
<evidence type="ECO:0000256" key="1">
    <source>
        <dbReference type="ARBA" id="ARBA00022801"/>
    </source>
</evidence>
<feature type="domain" description="YqaJ viral recombinase" evidence="2">
    <location>
        <begin position="26"/>
        <end position="166"/>
    </location>
</feature>
<keyword evidence="1" id="KW-0378">Hydrolase</keyword>
<accession>A0ABT2RTH6</accession>
<evidence type="ECO:0000313" key="4">
    <source>
        <dbReference type="Proteomes" id="UP001652461"/>
    </source>
</evidence>
<dbReference type="SUPFAM" id="SSF52980">
    <property type="entry name" value="Restriction endonuclease-like"/>
    <property type="match status" value="1"/>
</dbReference>
<dbReference type="InterPro" id="IPR011604">
    <property type="entry name" value="PDDEXK-like_dom_sf"/>
</dbReference>
<name>A0ABT2RTH6_9FIRM</name>
<evidence type="ECO:0000259" key="2">
    <source>
        <dbReference type="Pfam" id="PF09588"/>
    </source>
</evidence>
<organism evidence="3 4">
    <name type="scientific">Laedolimicola ammoniilytica</name>
    <dbReference type="NCBI Taxonomy" id="2981771"/>
    <lineage>
        <taxon>Bacteria</taxon>
        <taxon>Bacillati</taxon>
        <taxon>Bacillota</taxon>
        <taxon>Clostridia</taxon>
        <taxon>Lachnospirales</taxon>
        <taxon>Lachnospiraceae</taxon>
        <taxon>Laedolimicola</taxon>
    </lineage>
</organism>
<dbReference type="InterPro" id="IPR011335">
    <property type="entry name" value="Restrct_endonuc-II-like"/>
</dbReference>
<gene>
    <name evidence="3" type="ORF">OCV63_01665</name>
</gene>
<dbReference type="RefSeq" id="WP_158361686.1">
    <property type="nucleotide sequence ID" value="NZ_JAOQKC010000002.1"/>
</dbReference>